<organism evidence="5 6">
    <name type="scientific">Chenopodium quinoa</name>
    <name type="common">Quinoa</name>
    <dbReference type="NCBI Taxonomy" id="63459"/>
    <lineage>
        <taxon>Eukaryota</taxon>
        <taxon>Viridiplantae</taxon>
        <taxon>Streptophyta</taxon>
        <taxon>Embryophyta</taxon>
        <taxon>Tracheophyta</taxon>
        <taxon>Spermatophyta</taxon>
        <taxon>Magnoliopsida</taxon>
        <taxon>eudicotyledons</taxon>
        <taxon>Gunneridae</taxon>
        <taxon>Pentapetalae</taxon>
        <taxon>Caryophyllales</taxon>
        <taxon>Chenopodiaceae</taxon>
        <taxon>Chenopodioideae</taxon>
        <taxon>Atripliceae</taxon>
        <taxon>Chenopodium</taxon>
    </lineage>
</organism>
<evidence type="ECO:0000256" key="3">
    <source>
        <dbReference type="ARBA" id="ARBA00023295"/>
    </source>
</evidence>
<evidence type="ECO:0008006" key="7">
    <source>
        <dbReference type="Google" id="ProtNLM"/>
    </source>
</evidence>
<dbReference type="PANTHER" id="PTHR32227">
    <property type="entry name" value="GLUCAN ENDO-1,3-BETA-GLUCOSIDASE BG1-RELATED-RELATED"/>
    <property type="match status" value="1"/>
</dbReference>
<proteinExistence type="inferred from homology"/>
<comment type="similarity">
    <text evidence="1 4">Belongs to the glycosyl hydrolase 17 family.</text>
</comment>
<dbReference type="Gene3D" id="3.20.20.80">
    <property type="entry name" value="Glycosidases"/>
    <property type="match status" value="1"/>
</dbReference>
<evidence type="ECO:0000256" key="4">
    <source>
        <dbReference type="RuleBase" id="RU004335"/>
    </source>
</evidence>
<dbReference type="GO" id="GO:0004553">
    <property type="term" value="F:hydrolase activity, hydrolyzing O-glycosyl compounds"/>
    <property type="evidence" value="ECO:0007669"/>
    <property type="project" value="InterPro"/>
</dbReference>
<dbReference type="InterPro" id="IPR000490">
    <property type="entry name" value="Glyco_hydro_17"/>
</dbReference>
<protein>
    <recommendedName>
        <fullName evidence="7">Glucan endo-1,3-beta-D-glucosidase</fullName>
    </recommendedName>
</protein>
<dbReference type="Proteomes" id="UP000596660">
    <property type="component" value="Unplaced"/>
</dbReference>
<dbReference type="Pfam" id="PF00332">
    <property type="entry name" value="Glyco_hydro_17"/>
    <property type="match status" value="1"/>
</dbReference>
<evidence type="ECO:0000313" key="6">
    <source>
        <dbReference type="Proteomes" id="UP000596660"/>
    </source>
</evidence>
<evidence type="ECO:0000256" key="1">
    <source>
        <dbReference type="ARBA" id="ARBA00008773"/>
    </source>
</evidence>
<dbReference type="SUPFAM" id="SSF51445">
    <property type="entry name" value="(Trans)glycosidases"/>
    <property type="match status" value="1"/>
</dbReference>
<dbReference type="AlphaFoldDB" id="A0A803M588"/>
<keyword evidence="3" id="KW-0326">Glycosidase</keyword>
<dbReference type="FunFam" id="3.20.20.80:FF:000010">
    <property type="entry name" value="glucan endo-1,3-beta-glucosidase, basic"/>
    <property type="match status" value="1"/>
</dbReference>
<reference evidence="5" key="1">
    <citation type="journal article" date="2017" name="Nature">
        <title>The genome of Chenopodium quinoa.</title>
        <authorList>
            <person name="Jarvis D.E."/>
            <person name="Ho Y.S."/>
            <person name="Lightfoot D.J."/>
            <person name="Schmoeckel S.M."/>
            <person name="Li B."/>
            <person name="Borm T.J.A."/>
            <person name="Ohyanagi H."/>
            <person name="Mineta K."/>
            <person name="Michell C.T."/>
            <person name="Saber N."/>
            <person name="Kharbatia N.M."/>
            <person name="Rupper R.R."/>
            <person name="Sharp A.R."/>
            <person name="Dally N."/>
            <person name="Boughton B.A."/>
            <person name="Woo Y.H."/>
            <person name="Gao G."/>
            <person name="Schijlen E.G.W.M."/>
            <person name="Guo X."/>
            <person name="Momin A.A."/>
            <person name="Negrao S."/>
            <person name="Al-Babili S."/>
            <person name="Gehring C."/>
            <person name="Roessner U."/>
            <person name="Jung C."/>
            <person name="Murphy K."/>
            <person name="Arold S.T."/>
            <person name="Gojobori T."/>
            <person name="van der Linden C.G."/>
            <person name="van Loo E.N."/>
            <person name="Jellen E.N."/>
            <person name="Maughan P.J."/>
            <person name="Tester M."/>
        </authorList>
    </citation>
    <scope>NUCLEOTIDE SEQUENCE [LARGE SCALE GENOMIC DNA]</scope>
    <source>
        <strain evidence="5">cv. PI 614886</strain>
    </source>
</reference>
<dbReference type="OMA" id="FNWITVG"/>
<dbReference type="EnsemblPlants" id="AUR62023611-RA">
    <property type="protein sequence ID" value="AUR62023611-RA:cds"/>
    <property type="gene ID" value="AUR62023611"/>
</dbReference>
<dbReference type="InterPro" id="IPR044965">
    <property type="entry name" value="Glyco_hydro_17_plant"/>
</dbReference>
<evidence type="ECO:0000313" key="5">
    <source>
        <dbReference type="EnsemblPlants" id="AUR62023611-RA:cds"/>
    </source>
</evidence>
<reference evidence="5" key="2">
    <citation type="submission" date="2021-03" db="UniProtKB">
        <authorList>
            <consortium name="EnsemblPlants"/>
        </authorList>
    </citation>
    <scope>IDENTIFICATION</scope>
</reference>
<dbReference type="GO" id="GO:0005975">
    <property type="term" value="P:carbohydrate metabolic process"/>
    <property type="evidence" value="ECO:0007669"/>
    <property type="project" value="InterPro"/>
</dbReference>
<name>A0A803M588_CHEQI</name>
<sequence>MNHHHPRLLPVIDHHEATALPSLSPYHLADQPRTTTIISIFSCSSQPPSPSQPLVPLRKVAVAVAVVCNKDFMEEEGAAVGVNYGLLGDNLPPPSNVVNLYKQENIPLVRLFEAKPEVLNALRGSGLKVSLGVKNADVTSIATDVHSAAAWVNSLVVPFAKDVNIGWVTVGNELVSEDPTAALITQAMGNILNALNAAQLTGIQVSTAISGRVLGVTYPPSAGDFNDQSKEIMIAIIKWLQSTNNPLFINVYPYFAFASSPTDIPLDYALFNAQKPVIDGQYTYTSLFDAMVDSFYAALDKNGGENLAVVVSETGWPAAGNEPYTTIQIAQTYNQKLIDKVKATGTPRRPSALIDCFIFAMFNENQKEEGVEQNWGLHYPNANPVYPLIF</sequence>
<dbReference type="InterPro" id="IPR017853">
    <property type="entry name" value="GH"/>
</dbReference>
<accession>A0A803M588</accession>
<dbReference type="Gramene" id="AUR62023611-RA">
    <property type="protein sequence ID" value="AUR62023611-RA:cds"/>
    <property type="gene ID" value="AUR62023611"/>
</dbReference>
<keyword evidence="2" id="KW-0378">Hydrolase</keyword>
<evidence type="ECO:0000256" key="2">
    <source>
        <dbReference type="ARBA" id="ARBA00022801"/>
    </source>
</evidence>
<keyword evidence="6" id="KW-1185">Reference proteome</keyword>